<sequence>MPLANVLFFATFLSMWAALHVWVARRLVRQGREYPPWLRRMIWGVLVALAVVPMLGFFGRRLDVAGADTDLLQWVGFVFMGLSSLLITFTMIADTPRLVAQGGLALRKRWHERRGSGPEEPTATSDLVSPGRRKFFADVANYGIVGGATGLSAVGFVEARRVPRVVEVDVPITDLHPDLDGLRIVQLTDVHVGPTIRGTWLRKVVDAVNELDPDLVALTGDFVDGFVADLSPELAALADLRARHGSFFVTGNHEYYWDGPAWCAAINALGPTVLVNEHRVIERGDARLLLAGVTDLGAARHEPSHLSDPAQAKAGAPEHDLSLLLAHQPRSIYAAAKAGFDIQLSGHTHSGQYFPMSLLIHLMQPYVHGLARHEDTMIYVSAGTGYWGPPNRAGSPAEITLLTLRAASQRPQ</sequence>
<dbReference type="GO" id="GO:0016020">
    <property type="term" value="C:membrane"/>
    <property type="evidence" value="ECO:0007669"/>
    <property type="project" value="GOC"/>
</dbReference>
<keyword evidence="2 5" id="KW-0378">Hydrolase</keyword>
<dbReference type="EMBL" id="PVNK01000136">
    <property type="protein sequence ID" value="PRQ01066.1"/>
    <property type="molecule type" value="Genomic_DNA"/>
</dbReference>
<dbReference type="PANTHER" id="PTHR31302">
    <property type="entry name" value="TRANSMEMBRANE PROTEIN WITH METALLOPHOSPHOESTERASE DOMAIN-RELATED"/>
    <property type="match status" value="1"/>
</dbReference>
<feature type="transmembrane region" description="Helical" evidence="3">
    <location>
        <begin position="40"/>
        <end position="59"/>
    </location>
</feature>
<evidence type="ECO:0000256" key="2">
    <source>
        <dbReference type="ARBA" id="ARBA00022801"/>
    </source>
</evidence>
<evidence type="ECO:0000313" key="6">
    <source>
        <dbReference type="Proteomes" id="UP000237968"/>
    </source>
</evidence>
<feature type="transmembrane region" description="Helical" evidence="3">
    <location>
        <begin position="71"/>
        <end position="93"/>
    </location>
</feature>
<dbReference type="GO" id="GO:0008758">
    <property type="term" value="F:UDP-2,3-diacylglucosamine hydrolase activity"/>
    <property type="evidence" value="ECO:0007669"/>
    <property type="project" value="TreeGrafter"/>
</dbReference>
<dbReference type="Gene3D" id="3.60.21.10">
    <property type="match status" value="1"/>
</dbReference>
<dbReference type="CDD" id="cd07385">
    <property type="entry name" value="MPP_YkuE_C"/>
    <property type="match status" value="1"/>
</dbReference>
<name>A0A2S9Y7R1_9BACT</name>
<dbReference type="InterPro" id="IPR029052">
    <property type="entry name" value="Metallo-depent_PP-like"/>
</dbReference>
<evidence type="ECO:0000313" key="5">
    <source>
        <dbReference type="EMBL" id="PRQ01066.1"/>
    </source>
</evidence>
<gene>
    <name evidence="5" type="ORF">ENSA5_27480</name>
</gene>
<dbReference type="InterPro" id="IPR004843">
    <property type="entry name" value="Calcineurin-like_PHP"/>
</dbReference>
<dbReference type="GO" id="GO:0046872">
    <property type="term" value="F:metal ion binding"/>
    <property type="evidence" value="ECO:0007669"/>
    <property type="project" value="UniProtKB-KW"/>
</dbReference>
<feature type="transmembrane region" description="Helical" evidence="3">
    <location>
        <begin position="6"/>
        <end position="28"/>
    </location>
</feature>
<proteinExistence type="predicted"/>
<keyword evidence="6" id="KW-1185">Reference proteome</keyword>
<evidence type="ECO:0000256" key="3">
    <source>
        <dbReference type="SAM" id="Phobius"/>
    </source>
</evidence>
<keyword evidence="3" id="KW-1133">Transmembrane helix</keyword>
<accession>A0A2S9Y7R1</accession>
<dbReference type="Proteomes" id="UP000237968">
    <property type="component" value="Unassembled WGS sequence"/>
</dbReference>
<keyword evidence="1" id="KW-0479">Metal-binding</keyword>
<dbReference type="GO" id="GO:0009245">
    <property type="term" value="P:lipid A biosynthetic process"/>
    <property type="evidence" value="ECO:0007669"/>
    <property type="project" value="TreeGrafter"/>
</dbReference>
<protein>
    <submittedName>
        <fullName evidence="5">Putative metallophosphoesterase</fullName>
        <ecNumber evidence="5">3.1.-.-</ecNumber>
    </submittedName>
</protein>
<dbReference type="SUPFAM" id="SSF56300">
    <property type="entry name" value="Metallo-dependent phosphatases"/>
    <property type="match status" value="1"/>
</dbReference>
<dbReference type="AlphaFoldDB" id="A0A2S9Y7R1"/>
<evidence type="ECO:0000259" key="4">
    <source>
        <dbReference type="Pfam" id="PF00149"/>
    </source>
</evidence>
<feature type="domain" description="Calcineurin-like phosphoesterase" evidence="4">
    <location>
        <begin position="182"/>
        <end position="350"/>
    </location>
</feature>
<comment type="caution">
    <text evidence="5">The sequence shown here is derived from an EMBL/GenBank/DDBJ whole genome shotgun (WGS) entry which is preliminary data.</text>
</comment>
<evidence type="ECO:0000256" key="1">
    <source>
        <dbReference type="ARBA" id="ARBA00022723"/>
    </source>
</evidence>
<dbReference type="Pfam" id="PF00149">
    <property type="entry name" value="Metallophos"/>
    <property type="match status" value="1"/>
</dbReference>
<dbReference type="OrthoDB" id="9780884at2"/>
<dbReference type="PANTHER" id="PTHR31302:SF31">
    <property type="entry name" value="PHOSPHODIESTERASE YAEI"/>
    <property type="match status" value="1"/>
</dbReference>
<organism evidence="5 6">
    <name type="scientific">Enhygromyxa salina</name>
    <dbReference type="NCBI Taxonomy" id="215803"/>
    <lineage>
        <taxon>Bacteria</taxon>
        <taxon>Pseudomonadati</taxon>
        <taxon>Myxococcota</taxon>
        <taxon>Polyangia</taxon>
        <taxon>Nannocystales</taxon>
        <taxon>Nannocystaceae</taxon>
        <taxon>Enhygromyxa</taxon>
    </lineage>
</organism>
<dbReference type="EC" id="3.1.-.-" evidence="5"/>
<keyword evidence="3" id="KW-0812">Transmembrane</keyword>
<dbReference type="InterPro" id="IPR051158">
    <property type="entry name" value="Metallophosphoesterase_sf"/>
</dbReference>
<dbReference type="RefSeq" id="WP_106392135.1">
    <property type="nucleotide sequence ID" value="NZ_PVNK01000136.1"/>
</dbReference>
<keyword evidence="3" id="KW-0472">Membrane</keyword>
<reference evidence="5 6" key="1">
    <citation type="submission" date="2018-03" db="EMBL/GenBank/DDBJ databases">
        <title>Draft Genome Sequences of the Obligatory Marine Myxobacteria Enhygromyxa salina SWB005.</title>
        <authorList>
            <person name="Poehlein A."/>
            <person name="Moghaddam J.A."/>
            <person name="Harms H."/>
            <person name="Alanjari M."/>
            <person name="Koenig G.M."/>
            <person name="Daniel R."/>
            <person name="Schaeberle T.F."/>
        </authorList>
    </citation>
    <scope>NUCLEOTIDE SEQUENCE [LARGE SCALE GENOMIC DNA]</scope>
    <source>
        <strain evidence="5 6">SWB005</strain>
    </source>
</reference>